<keyword evidence="2 6" id="KW-0698">rRNA processing</keyword>
<dbReference type="EC" id="2.1.1.-" evidence="6"/>
<evidence type="ECO:0000313" key="9">
    <source>
        <dbReference type="Proteomes" id="UP000185511"/>
    </source>
</evidence>
<feature type="binding site" evidence="6">
    <location>
        <position position="189"/>
    </location>
    <ligand>
        <name>S-adenosyl-L-methionine</name>
        <dbReference type="ChEBI" id="CHEBI:59789"/>
    </ligand>
</feature>
<keyword evidence="3 6" id="KW-0489">Methyltransferase</keyword>
<feature type="binding site" evidence="6">
    <location>
        <position position="126"/>
    </location>
    <ligand>
        <name>S-adenosyl-L-methionine</name>
        <dbReference type="ChEBI" id="CHEBI:59789"/>
    </ligand>
</feature>
<dbReference type="Proteomes" id="UP000185511">
    <property type="component" value="Chromosome"/>
</dbReference>
<comment type="function">
    <text evidence="6">Specifically methylates the N7 position of a guanine in 16S rRNA.</text>
</comment>
<evidence type="ECO:0000256" key="1">
    <source>
        <dbReference type="ARBA" id="ARBA00022490"/>
    </source>
</evidence>
<dbReference type="AlphaFoldDB" id="A0AAC9PUU4"/>
<dbReference type="KEGG" id="acad:UA74_30290"/>
<dbReference type="HAMAP" id="MF_00074">
    <property type="entry name" value="16SrRNA_methyltr_G"/>
    <property type="match status" value="1"/>
</dbReference>
<comment type="subcellular location">
    <subcellularLocation>
        <location evidence="6">Cytoplasm</location>
    </subcellularLocation>
</comment>
<evidence type="ECO:0000256" key="7">
    <source>
        <dbReference type="SAM" id="MobiDB-lite"/>
    </source>
</evidence>
<reference evidence="9" key="1">
    <citation type="submission" date="2016-06" db="EMBL/GenBank/DDBJ databases">
        <title>Complete genome sequence of Actinoalloteichus fjordicus DSM 46855 (=ADI127-17), type strain of the new species Actinoalloteichus fjordicus.</title>
        <authorList>
            <person name="Ruckert C."/>
            <person name="Nouioui I."/>
            <person name="Willmese J."/>
            <person name="van Wezel G."/>
            <person name="Klenk H.-P."/>
            <person name="Kalinowski J."/>
            <person name="Zotchev S.B."/>
        </authorList>
    </citation>
    <scope>NUCLEOTIDE SEQUENCE [LARGE SCALE GENOMIC DNA]</scope>
    <source>
        <strain evidence="9">ADI127-7</strain>
    </source>
</reference>
<dbReference type="EMBL" id="CP016076">
    <property type="protein sequence ID" value="APU18049.1"/>
    <property type="molecule type" value="Genomic_DNA"/>
</dbReference>
<feature type="region of interest" description="Disordered" evidence="7">
    <location>
        <begin position="1"/>
        <end position="53"/>
    </location>
</feature>
<keyword evidence="4 6" id="KW-0808">Transferase</keyword>
<dbReference type="InterPro" id="IPR003682">
    <property type="entry name" value="rRNA_ssu_MeTfrase_G"/>
</dbReference>
<organism evidence="8 9">
    <name type="scientific">Actinoalloteichus fjordicus</name>
    <dbReference type="NCBI Taxonomy" id="1612552"/>
    <lineage>
        <taxon>Bacteria</taxon>
        <taxon>Bacillati</taxon>
        <taxon>Actinomycetota</taxon>
        <taxon>Actinomycetes</taxon>
        <taxon>Pseudonocardiales</taxon>
        <taxon>Pseudonocardiaceae</taxon>
        <taxon>Actinoalloteichus</taxon>
    </lineage>
</organism>
<dbReference type="RefSeq" id="WP_083683865.1">
    <property type="nucleotide sequence ID" value="NZ_CP016076.1"/>
</dbReference>
<evidence type="ECO:0000256" key="3">
    <source>
        <dbReference type="ARBA" id="ARBA00022603"/>
    </source>
</evidence>
<dbReference type="GO" id="GO:0005829">
    <property type="term" value="C:cytosol"/>
    <property type="evidence" value="ECO:0007669"/>
    <property type="project" value="TreeGrafter"/>
</dbReference>
<protein>
    <recommendedName>
        <fullName evidence="6">Ribosomal RNA small subunit methyltransferase G</fullName>
        <ecNumber evidence="6">2.1.1.-</ecNumber>
    </recommendedName>
    <alternativeName>
        <fullName evidence="6">16S rRNA 7-methylguanosine methyltransferase</fullName>
        <shortName evidence="6">16S rRNA m7G methyltransferase</shortName>
    </alternativeName>
</protein>
<dbReference type="NCBIfam" id="TIGR00138">
    <property type="entry name" value="rsmG_gidB"/>
    <property type="match status" value="1"/>
</dbReference>
<evidence type="ECO:0000256" key="5">
    <source>
        <dbReference type="ARBA" id="ARBA00022691"/>
    </source>
</evidence>
<feature type="compositionally biased region" description="Low complexity" evidence="7">
    <location>
        <begin position="1"/>
        <end position="23"/>
    </location>
</feature>
<dbReference type="PANTHER" id="PTHR31760">
    <property type="entry name" value="S-ADENOSYL-L-METHIONINE-DEPENDENT METHYLTRANSFERASES SUPERFAMILY PROTEIN"/>
    <property type="match status" value="1"/>
</dbReference>
<dbReference type="Pfam" id="PF02527">
    <property type="entry name" value="GidB"/>
    <property type="match status" value="1"/>
</dbReference>
<dbReference type="InterPro" id="IPR029063">
    <property type="entry name" value="SAM-dependent_MTases_sf"/>
</dbReference>
<evidence type="ECO:0000256" key="2">
    <source>
        <dbReference type="ARBA" id="ARBA00022552"/>
    </source>
</evidence>
<keyword evidence="1 6" id="KW-0963">Cytoplasm</keyword>
<accession>A0AAC9PUU4</accession>
<comment type="caution">
    <text evidence="6">Lacks conserved residue(s) required for the propagation of feature annotation.</text>
</comment>
<sequence>MANSSADPSTTNSPDSSSANSPAGSVPTDSSSAGGSGTHSPATPSAGVPSSGSDAVADAAARVFGDRLPAARRYVELLAEHGVERGLIGPREVDRLWSRHVLNSAVVGELMPTNCRVVDVGSGAGLPGIPLQLARPDLRLTLLEPMARRVAWLEEVVSELGLSTTVVRGRAEELTVRRRLRDFDVVTARAVAPLAKLAGWGLPLLRPGGMLLALKGASAAEEMARDAVAVAAVGGSRQELVSCGEGFVTEPTTVILVERGNAAQGRDTRRNSRKDR</sequence>
<dbReference type="SUPFAM" id="SSF53335">
    <property type="entry name" value="S-adenosyl-L-methionine-dependent methyltransferases"/>
    <property type="match status" value="1"/>
</dbReference>
<dbReference type="PANTHER" id="PTHR31760:SF0">
    <property type="entry name" value="S-ADENOSYL-L-METHIONINE-DEPENDENT METHYLTRANSFERASES SUPERFAMILY PROTEIN"/>
    <property type="match status" value="1"/>
</dbReference>
<dbReference type="GO" id="GO:0070043">
    <property type="term" value="F:rRNA (guanine-N7-)-methyltransferase activity"/>
    <property type="evidence" value="ECO:0007669"/>
    <property type="project" value="UniProtKB-UniRule"/>
</dbReference>
<evidence type="ECO:0000313" key="8">
    <source>
        <dbReference type="EMBL" id="APU18049.1"/>
    </source>
</evidence>
<feature type="binding site" evidence="6">
    <location>
        <position position="121"/>
    </location>
    <ligand>
        <name>S-adenosyl-L-methionine</name>
        <dbReference type="ChEBI" id="CHEBI:59789"/>
    </ligand>
</feature>
<keyword evidence="9" id="KW-1185">Reference proteome</keyword>
<dbReference type="CDD" id="cd02440">
    <property type="entry name" value="AdoMet_MTases"/>
    <property type="match status" value="1"/>
</dbReference>
<comment type="similarity">
    <text evidence="6">Belongs to the methyltransferase superfamily. RNA methyltransferase RsmG family.</text>
</comment>
<gene>
    <name evidence="6" type="primary">rsmG</name>
    <name evidence="8" type="ORF">UA74_30290</name>
</gene>
<dbReference type="Gene3D" id="3.40.50.150">
    <property type="entry name" value="Vaccinia Virus protein VP39"/>
    <property type="match status" value="1"/>
</dbReference>
<keyword evidence="5 6" id="KW-0949">S-adenosyl-L-methionine</keyword>
<proteinExistence type="inferred from homology"/>
<feature type="binding site" evidence="6">
    <location>
        <begin position="171"/>
        <end position="172"/>
    </location>
    <ligand>
        <name>S-adenosyl-L-methionine</name>
        <dbReference type="ChEBI" id="CHEBI:59789"/>
    </ligand>
</feature>
<name>A0AAC9PUU4_9PSEU</name>
<feature type="compositionally biased region" description="Polar residues" evidence="7">
    <location>
        <begin position="27"/>
        <end position="43"/>
    </location>
</feature>
<evidence type="ECO:0000256" key="4">
    <source>
        <dbReference type="ARBA" id="ARBA00022679"/>
    </source>
</evidence>
<evidence type="ECO:0000256" key="6">
    <source>
        <dbReference type="HAMAP-Rule" id="MF_00074"/>
    </source>
</evidence>